<organism evidence="3 4">
    <name type="scientific">Prevotella pectinovora</name>
    <dbReference type="NCBI Taxonomy" id="1602169"/>
    <lineage>
        <taxon>Bacteria</taxon>
        <taxon>Pseudomonadati</taxon>
        <taxon>Bacteroidota</taxon>
        <taxon>Bacteroidia</taxon>
        <taxon>Bacteroidales</taxon>
        <taxon>Prevotellaceae</taxon>
        <taxon>Prevotella</taxon>
    </lineage>
</organism>
<feature type="domain" description="Glycosyltransferase 2-like" evidence="2">
    <location>
        <begin position="47"/>
        <end position="211"/>
    </location>
</feature>
<keyword evidence="1" id="KW-0472">Membrane</keyword>
<feature type="transmembrane region" description="Helical" evidence="1">
    <location>
        <begin position="311"/>
        <end position="332"/>
    </location>
</feature>
<dbReference type="AlphaFoldDB" id="A0A0D0HB41"/>
<dbReference type="Proteomes" id="UP000032046">
    <property type="component" value="Unassembled WGS sequence"/>
</dbReference>
<keyword evidence="1" id="KW-1133">Transmembrane helix</keyword>
<keyword evidence="1" id="KW-0812">Transmembrane</keyword>
<proteinExistence type="predicted"/>
<dbReference type="Pfam" id="PF00535">
    <property type="entry name" value="Glycos_transf_2"/>
    <property type="match status" value="1"/>
</dbReference>
<dbReference type="InterPro" id="IPR001173">
    <property type="entry name" value="Glyco_trans_2-like"/>
</dbReference>
<evidence type="ECO:0000313" key="4">
    <source>
        <dbReference type="Proteomes" id="UP000032046"/>
    </source>
</evidence>
<feature type="transmembrane region" description="Helical" evidence="1">
    <location>
        <begin position="283"/>
        <end position="304"/>
    </location>
</feature>
<dbReference type="InterPro" id="IPR029044">
    <property type="entry name" value="Nucleotide-diphossugar_trans"/>
</dbReference>
<dbReference type="EMBL" id="JXQK01000077">
    <property type="protein sequence ID" value="KIP60632.1"/>
    <property type="molecule type" value="Genomic_DNA"/>
</dbReference>
<accession>A0A0D0HB41</accession>
<sequence length="380" mass="42563">MVLGGVAILLALLSPIVNALILKLKVGKSDIDGSSLPVNDVSLPGISVVMTVDDEGEDLKKNLPQWLDQSYGGKYQVIVVVSGNDPQVESILKRYSGSPSLYTTFIPSSSRYMSRKKLAVTIGVKAARYDWVLLTDVDCYPEKATFLDSISRRSISGDCQMVLGYSNFSSDAPSARLFDNTYSLYRQLALSQRGRTAGYSGKVVLFRKSMFIEGKGYDGNLKYTRGEFEFLANKFSTESNTLVFASPDAMVIEDTPSHKGWTNKCLNYLAIRKTLRNSRLPRFTFNLGIVSMLSANILLTALIACSAIARMWILCGCAVFALLLSFVLRTVILSVRLRPYLHGMSFVKLWWLEQTLPFRNCMRLLKYRFADKYDFISHKL</sequence>
<reference evidence="3 4" key="1">
    <citation type="submission" date="2015-01" db="EMBL/GenBank/DDBJ databases">
        <title>Comparative genomics of non-oral Prevotella species.</title>
        <authorList>
            <person name="Accetto T."/>
            <person name="Nograsek B."/>
            <person name="Avgustin G."/>
        </authorList>
    </citation>
    <scope>NUCLEOTIDE SEQUENCE [LARGE SCALE GENOMIC DNA]</scope>
    <source>
        <strain evidence="3 4">P5-119</strain>
    </source>
</reference>
<dbReference type="SUPFAM" id="SSF53448">
    <property type="entry name" value="Nucleotide-diphospho-sugar transferases"/>
    <property type="match status" value="1"/>
</dbReference>
<gene>
    <name evidence="3" type="ORF">ST44_10540</name>
</gene>
<comment type="caution">
    <text evidence="3">The sequence shown here is derived from an EMBL/GenBank/DDBJ whole genome shotgun (WGS) entry which is preliminary data.</text>
</comment>
<dbReference type="STRING" id="1602171.ST44_10540"/>
<name>A0A0D0HB41_9BACT</name>
<keyword evidence="4" id="KW-1185">Reference proteome</keyword>
<evidence type="ECO:0000313" key="3">
    <source>
        <dbReference type="EMBL" id="KIP60632.1"/>
    </source>
</evidence>
<protein>
    <submittedName>
        <fullName evidence="3">Contig77, whole genome shotgun sequence</fullName>
    </submittedName>
</protein>
<evidence type="ECO:0000259" key="2">
    <source>
        <dbReference type="Pfam" id="PF00535"/>
    </source>
</evidence>
<evidence type="ECO:0000256" key="1">
    <source>
        <dbReference type="SAM" id="Phobius"/>
    </source>
</evidence>
<dbReference type="Gene3D" id="3.90.550.10">
    <property type="entry name" value="Spore Coat Polysaccharide Biosynthesis Protein SpsA, Chain A"/>
    <property type="match status" value="1"/>
</dbReference>